<keyword evidence="2" id="KW-1185">Reference proteome</keyword>
<reference evidence="1" key="1">
    <citation type="journal article" date="2021" name="Nat. Commun.">
        <title>Genetic determinants of endophytism in the Arabidopsis root mycobiome.</title>
        <authorList>
            <person name="Mesny F."/>
            <person name="Miyauchi S."/>
            <person name="Thiergart T."/>
            <person name="Pickel B."/>
            <person name="Atanasova L."/>
            <person name="Karlsson M."/>
            <person name="Huettel B."/>
            <person name="Barry K.W."/>
            <person name="Haridas S."/>
            <person name="Chen C."/>
            <person name="Bauer D."/>
            <person name="Andreopoulos W."/>
            <person name="Pangilinan J."/>
            <person name="LaButti K."/>
            <person name="Riley R."/>
            <person name="Lipzen A."/>
            <person name="Clum A."/>
            <person name="Drula E."/>
            <person name="Henrissat B."/>
            <person name="Kohler A."/>
            <person name="Grigoriev I.V."/>
            <person name="Martin F.M."/>
            <person name="Hacquard S."/>
        </authorList>
    </citation>
    <scope>NUCLEOTIDE SEQUENCE</scope>
    <source>
        <strain evidence="1">MPI-CAGE-CH-0230</strain>
    </source>
</reference>
<protein>
    <submittedName>
        <fullName evidence="1">Uncharacterized protein</fullName>
    </submittedName>
</protein>
<organism evidence="1 2">
    <name type="scientific">Microdochium trichocladiopsis</name>
    <dbReference type="NCBI Taxonomy" id="1682393"/>
    <lineage>
        <taxon>Eukaryota</taxon>
        <taxon>Fungi</taxon>
        <taxon>Dikarya</taxon>
        <taxon>Ascomycota</taxon>
        <taxon>Pezizomycotina</taxon>
        <taxon>Sordariomycetes</taxon>
        <taxon>Xylariomycetidae</taxon>
        <taxon>Xylariales</taxon>
        <taxon>Microdochiaceae</taxon>
        <taxon>Microdochium</taxon>
    </lineage>
</organism>
<evidence type="ECO:0000313" key="1">
    <source>
        <dbReference type="EMBL" id="KAH7007951.1"/>
    </source>
</evidence>
<dbReference type="EMBL" id="JAGTJQ010000021">
    <property type="protein sequence ID" value="KAH7007951.1"/>
    <property type="molecule type" value="Genomic_DNA"/>
</dbReference>
<dbReference type="GeneID" id="70185676"/>
<evidence type="ECO:0000313" key="2">
    <source>
        <dbReference type="Proteomes" id="UP000756346"/>
    </source>
</evidence>
<comment type="caution">
    <text evidence="1">The sequence shown here is derived from an EMBL/GenBank/DDBJ whole genome shotgun (WGS) entry which is preliminary data.</text>
</comment>
<dbReference type="RefSeq" id="XP_046003739.1">
    <property type="nucleotide sequence ID" value="XM_046156130.1"/>
</dbReference>
<proteinExistence type="predicted"/>
<accession>A0A9P8XP28</accession>
<sequence>MTPRGLRATAKVWTDPLDKSRGYIILAEARKTPTRRQTVLVAPIIYTSLARDRKYASDYVRYVNPLWVRSNITKSAVPTSLYFIRYIGPTKRQRSRSVERTFILEIQRRTEPYSRNLVLVDYRTAGRKVPLETELDLSVYESHEPLNLRFTI</sequence>
<name>A0A9P8XP28_9PEZI</name>
<gene>
    <name evidence="1" type="ORF">B0I36DRAFT_343101</name>
</gene>
<dbReference type="AlphaFoldDB" id="A0A9P8XP28"/>
<dbReference type="Proteomes" id="UP000756346">
    <property type="component" value="Unassembled WGS sequence"/>
</dbReference>